<reference evidence="1" key="1">
    <citation type="submission" date="2017-12" db="EMBL/GenBank/DDBJ databases">
        <title>High-resolution comparative analysis of great ape genomes.</title>
        <authorList>
            <person name="Pollen A."/>
            <person name="Hastie A."/>
            <person name="Hormozdiari F."/>
            <person name="Dougherty M."/>
            <person name="Liu R."/>
            <person name="Chaisson M."/>
            <person name="Hoppe E."/>
            <person name="Hill C."/>
            <person name="Pang A."/>
            <person name="Hillier L."/>
            <person name="Baker C."/>
            <person name="Armstrong J."/>
            <person name="Shendure J."/>
            <person name="Paten B."/>
            <person name="Wilson R."/>
            <person name="Chao H."/>
            <person name="Schneider V."/>
            <person name="Ventura M."/>
            <person name="Kronenberg Z."/>
            <person name="Murali S."/>
            <person name="Gordon D."/>
            <person name="Cantsilieris S."/>
            <person name="Munson K."/>
            <person name="Nelson B."/>
            <person name="Raja A."/>
            <person name="Underwood J."/>
            <person name="Diekhans M."/>
            <person name="Fiddes I."/>
            <person name="Haussler D."/>
            <person name="Eichler E."/>
        </authorList>
    </citation>
    <scope>NUCLEOTIDE SEQUENCE [LARGE SCALE GENOMIC DNA]</scope>
    <source>
        <strain evidence="1">Susie</strain>
    </source>
</reference>
<comment type="caution">
    <text evidence="1">The sequence shown here is derived from an EMBL/GenBank/DDBJ whole genome shotgun (WGS) entry which is preliminary data.</text>
</comment>
<evidence type="ECO:0000313" key="1">
    <source>
        <dbReference type="EMBL" id="PNJ20176.1"/>
    </source>
</evidence>
<dbReference type="EMBL" id="NDHI03003569">
    <property type="protein sequence ID" value="PNJ20176.1"/>
    <property type="molecule type" value="Genomic_DNA"/>
</dbReference>
<dbReference type="AlphaFoldDB" id="A0A2J8SHC5"/>
<name>A0A2J8SHC5_PONAB</name>
<proteinExistence type="predicted"/>
<accession>A0A2J8SHC5</accession>
<organism evidence="1">
    <name type="scientific">Pongo abelii</name>
    <name type="common">Sumatran orangutan</name>
    <name type="synonym">Pongo pygmaeus abelii</name>
    <dbReference type="NCBI Taxonomy" id="9601"/>
    <lineage>
        <taxon>Eukaryota</taxon>
        <taxon>Metazoa</taxon>
        <taxon>Chordata</taxon>
        <taxon>Craniata</taxon>
        <taxon>Vertebrata</taxon>
        <taxon>Euteleostomi</taxon>
        <taxon>Mammalia</taxon>
        <taxon>Eutheria</taxon>
        <taxon>Euarchontoglires</taxon>
        <taxon>Primates</taxon>
        <taxon>Haplorrhini</taxon>
        <taxon>Catarrhini</taxon>
        <taxon>Hominidae</taxon>
        <taxon>Pongo</taxon>
    </lineage>
</organism>
<protein>
    <submittedName>
        <fullName evidence="1">LINC01115 isoform 3</fullName>
    </submittedName>
</protein>
<gene>
    <name evidence="1" type="ORF">CR201_G0042980</name>
</gene>
<sequence length="105" mass="11972">MQAAAFRFVPKQRATDRRGSCSCSILRVLEKVLMTENITQKGQASQVSSSMDFCKLSTFVGQEWGPQREYPSCCSCRPSISTASSWLWNTQLWKRAICLLCFLFF</sequence>